<protein>
    <recommendedName>
        <fullName evidence="3">PD-(D/E)XK nuclease family protein</fullName>
    </recommendedName>
</protein>
<comment type="caution">
    <text evidence="1">The sequence shown here is derived from an EMBL/GenBank/DDBJ whole genome shotgun (WGS) entry which is preliminary data.</text>
</comment>
<reference evidence="1 2" key="1">
    <citation type="submission" date="2013-08" db="EMBL/GenBank/DDBJ databases">
        <authorList>
            <person name="Weinstock G."/>
            <person name="Sodergren E."/>
            <person name="Wylie T."/>
            <person name="Fulton L."/>
            <person name="Fulton R."/>
            <person name="Fronick C."/>
            <person name="O'Laughlin M."/>
            <person name="Godfrey J."/>
            <person name="Miner T."/>
            <person name="Herter B."/>
            <person name="Appelbaum E."/>
            <person name="Cordes M."/>
            <person name="Lek S."/>
            <person name="Wollam A."/>
            <person name="Pepin K.H."/>
            <person name="Palsikar V.B."/>
            <person name="Mitreva M."/>
            <person name="Wilson R.K."/>
        </authorList>
    </citation>
    <scope>NUCLEOTIDE SEQUENCE [LARGE SCALE GENOMIC DNA]</scope>
    <source>
        <strain evidence="1 2">ATCC 700332</strain>
    </source>
</reference>
<sequence>MNIDEMFNFWQKCSSDFVDNEYSFLNSLLFNELRQERQNFDKNNFNLFSLISEAYRPGENVYEKENPNSEILKILLDPNTAEIGNPIILEKFFEFIGLKEYKKFFPDLGAVKVERERHRIDIYIHNDKNSVIVESKLYGASNQDFQLARYYLKSKEDGCTVRKIVYLTLKSIQELDLQDLYKPSKEKKYSQEEQKKYYTLIPEITPIITYISAKNDNDKEKSLSDFFDRCSEEKEIENELLKMILKQYSKLLIRLAGEIMTSAEKKLISKIYESEESIKNALDFISVWERKDDALREIFADKFKQQHKEDWLYDSNEGVFYKEVNRYCLFIYKYAPEIGFWSEKFKKSEREKLRKVLENLDIGGLNIDGEIKDNENWVYMDFIYNNEPINSYFKSLDQALKNLENTVLQLD</sequence>
<gene>
    <name evidence="1" type="ORF">HMPREF9193_00100</name>
</gene>
<evidence type="ECO:0008006" key="3">
    <source>
        <dbReference type="Google" id="ProtNLM"/>
    </source>
</evidence>
<dbReference type="Proteomes" id="UP000016649">
    <property type="component" value="Unassembled WGS sequence"/>
</dbReference>
<dbReference type="EMBL" id="AWVH01000002">
    <property type="protein sequence ID" value="ERJ94561.1"/>
    <property type="molecule type" value="Genomic_DNA"/>
</dbReference>
<proteinExistence type="predicted"/>
<keyword evidence="2" id="KW-1185">Reference proteome</keyword>
<evidence type="ECO:0000313" key="1">
    <source>
        <dbReference type="EMBL" id="ERJ94561.1"/>
    </source>
</evidence>
<accession>A0ABN0P1X8</accession>
<evidence type="ECO:0000313" key="2">
    <source>
        <dbReference type="Proteomes" id="UP000016649"/>
    </source>
</evidence>
<organism evidence="1 2">
    <name type="scientific">Treponema lecithinolyticum ATCC 700332</name>
    <dbReference type="NCBI Taxonomy" id="1321815"/>
    <lineage>
        <taxon>Bacteria</taxon>
        <taxon>Pseudomonadati</taxon>
        <taxon>Spirochaetota</taxon>
        <taxon>Spirochaetia</taxon>
        <taxon>Spirochaetales</taxon>
        <taxon>Treponemataceae</taxon>
        <taxon>Treponema</taxon>
    </lineage>
</organism>
<name>A0ABN0P1X8_TRELE</name>
<dbReference type="RefSeq" id="WP_021686067.1">
    <property type="nucleotide sequence ID" value="NZ_KI260552.1"/>
</dbReference>